<evidence type="ECO:0000313" key="1">
    <source>
        <dbReference type="EMBL" id="KAJ9160662.1"/>
    </source>
</evidence>
<organism evidence="1 2">
    <name type="scientific">Coniochaeta hoffmannii</name>
    <dbReference type="NCBI Taxonomy" id="91930"/>
    <lineage>
        <taxon>Eukaryota</taxon>
        <taxon>Fungi</taxon>
        <taxon>Dikarya</taxon>
        <taxon>Ascomycota</taxon>
        <taxon>Pezizomycotina</taxon>
        <taxon>Sordariomycetes</taxon>
        <taxon>Sordariomycetidae</taxon>
        <taxon>Coniochaetales</taxon>
        <taxon>Coniochaetaceae</taxon>
        <taxon>Coniochaeta</taxon>
    </lineage>
</organism>
<protein>
    <recommendedName>
        <fullName evidence="3">BTB domain-containing protein</fullName>
    </recommendedName>
</protein>
<name>A0AA38SFH6_9PEZI</name>
<dbReference type="AlphaFoldDB" id="A0AA38SFH6"/>
<evidence type="ECO:0008006" key="3">
    <source>
        <dbReference type="Google" id="ProtNLM"/>
    </source>
</evidence>
<keyword evidence="2" id="KW-1185">Reference proteome</keyword>
<dbReference type="EMBL" id="JANBVN010000032">
    <property type="protein sequence ID" value="KAJ9160662.1"/>
    <property type="molecule type" value="Genomic_DNA"/>
</dbReference>
<dbReference type="Gene3D" id="3.30.710.10">
    <property type="entry name" value="Potassium Channel Kv1.1, Chain A"/>
    <property type="match status" value="1"/>
</dbReference>
<accession>A0AA38SFH6</accession>
<sequence length="323" mass="35887">MDAATSETTSAVKDLPAPVTGQDIAPDGDMVLFVGREKARLMLRVQFQCLRAASKVFGSMFGPNWSEGQVLSPNCPREVPLDDDNASAMHTICLVLHHHAEVPEVLTARELATIAVASDKYDLAVALRHVSTFWLKQDKSFGLVEMGHRLVAALLFNNSTIFEGCTTDLITYWNDSYQSLLDDDMTRQFISFDAMYQLERRRIQMRLDLADFLKTASIWRCPHDNKKCTWGQKRSDAYSTLMAGLDGSRLLRSQISAIIDDMEGATFEEDLRQRTLCAGGYLTHGPLAATETFEAKLAAIKKRATLCMNCVRGGKHCGAQHGC</sequence>
<reference evidence="1" key="1">
    <citation type="submission" date="2022-07" db="EMBL/GenBank/DDBJ databases">
        <title>Fungi with potential for degradation of polypropylene.</title>
        <authorList>
            <person name="Gostincar C."/>
        </authorList>
    </citation>
    <scope>NUCLEOTIDE SEQUENCE</scope>
    <source>
        <strain evidence="1">EXF-13287</strain>
    </source>
</reference>
<gene>
    <name evidence="1" type="ORF">NKR19_g2995</name>
</gene>
<comment type="caution">
    <text evidence="1">The sequence shown here is derived from an EMBL/GenBank/DDBJ whole genome shotgun (WGS) entry which is preliminary data.</text>
</comment>
<proteinExistence type="predicted"/>
<evidence type="ECO:0000313" key="2">
    <source>
        <dbReference type="Proteomes" id="UP001174691"/>
    </source>
</evidence>
<dbReference type="Proteomes" id="UP001174691">
    <property type="component" value="Unassembled WGS sequence"/>
</dbReference>
<dbReference type="InterPro" id="IPR011333">
    <property type="entry name" value="SKP1/BTB/POZ_sf"/>
</dbReference>